<dbReference type="Proteomes" id="UP000014978">
    <property type="component" value="Unassembled WGS sequence"/>
</dbReference>
<name>S7XKU5_SPRLO</name>
<evidence type="ECO:0000313" key="3">
    <source>
        <dbReference type="EMBL" id="EPR79664.1"/>
    </source>
</evidence>
<reference evidence="4" key="1">
    <citation type="journal article" date="2013" name="PLoS Genet.">
        <title>The genome of Spraguea lophii and the basis of host-microsporidian interactions.</title>
        <authorList>
            <person name="Campbell S.E."/>
            <person name="Williams T.A."/>
            <person name="Yousuf A."/>
            <person name="Soanes D.M."/>
            <person name="Paszkiewicz K.H."/>
            <person name="Williams B.A.P."/>
        </authorList>
    </citation>
    <scope>NUCLEOTIDE SEQUENCE [LARGE SCALE GENOMIC DNA]</scope>
    <source>
        <strain evidence="4">42_110</strain>
    </source>
</reference>
<feature type="non-terminal residue" evidence="3">
    <location>
        <position position="1"/>
    </location>
</feature>
<comment type="caution">
    <text evidence="3">The sequence shown here is derived from an EMBL/GenBank/DDBJ whole genome shotgun (WGS) entry which is preliminary data.</text>
</comment>
<dbReference type="GO" id="GO:0003676">
    <property type="term" value="F:nucleic acid binding"/>
    <property type="evidence" value="ECO:0007669"/>
    <property type="project" value="InterPro"/>
</dbReference>
<dbReference type="PANTHER" id="PTHR10644">
    <property type="entry name" value="DNA REPAIR/RNA PROCESSING CPSF FAMILY"/>
    <property type="match status" value="1"/>
</dbReference>
<dbReference type="VEuPathDB" id="MicrosporidiaDB:SLOPH_213"/>
<dbReference type="AlphaFoldDB" id="S7XKU5"/>
<dbReference type="InterPro" id="IPR050358">
    <property type="entry name" value="RSE1/DDB1/CFT1"/>
</dbReference>
<keyword evidence="4" id="KW-1185">Reference proteome</keyword>
<dbReference type="OrthoDB" id="6109at2759"/>
<feature type="compositionally biased region" description="Basic and acidic residues" evidence="1">
    <location>
        <begin position="438"/>
        <end position="464"/>
    </location>
</feature>
<proteinExistence type="predicted"/>
<feature type="domain" description="RSE1/DDB1/CPSF1 C-terminal" evidence="2">
    <location>
        <begin position="173"/>
        <end position="406"/>
    </location>
</feature>
<feature type="non-terminal residue" evidence="3">
    <location>
        <position position="540"/>
    </location>
</feature>
<organism evidence="3 4">
    <name type="scientific">Spraguea lophii (strain 42_110)</name>
    <name type="common">Microsporidian parasite</name>
    <dbReference type="NCBI Taxonomy" id="1358809"/>
    <lineage>
        <taxon>Eukaryota</taxon>
        <taxon>Fungi</taxon>
        <taxon>Fungi incertae sedis</taxon>
        <taxon>Microsporidia</taxon>
        <taxon>Spragueidae</taxon>
        <taxon>Spraguea</taxon>
    </lineage>
</organism>
<dbReference type="STRING" id="1358809.S7XKU5"/>
<dbReference type="InParanoid" id="S7XKU5"/>
<gene>
    <name evidence="3" type="ORF">SLOPH_213</name>
</gene>
<evidence type="ECO:0000313" key="4">
    <source>
        <dbReference type="Proteomes" id="UP000014978"/>
    </source>
</evidence>
<dbReference type="InterPro" id="IPR004871">
    <property type="entry name" value="RSE1/DDB1/CPSF1_C"/>
</dbReference>
<sequence>CRIYIIIITDYNRMIIYEYISNMLVKRYNTFVCDGYNYISIANGIIFIKGYKCKIVMLVGSGRYMEMEMIQNVEDIKYYNGKYYIILKNSVLVKDKIEVEDLYEIKRDGKYLVEYNGYYVVGTYGEYKSSADVENNISRSNADNMLLLNNEEEDFLPEYSFYLEIYTLEFVFVSEFKFLDFEVICDIKKMMLSNKMETKEYIVVCTSLSKGEDRYTRGRILIFDLVDIVQYDQEDVKEESKNNKMSKSRLNHNKRNTKKLKLISEEITKGAVTCCSELRGKICLSIGTKIMVYELDVDGLNGIAFHDLSIFTSSVSTIKNYIIASDIIRGITFFYYQTKPVKLHPLSSSEYLNNIIFTEYMVDEPKLALAGISYNGDIIFYEYLPFNLRSNEGSILMKKVEIKSGVHNLRRADQPMRILKNKKDNREDKQSNDEQDNREDIKSKDEQDNREDIKSKDENDNRDNKTKEITDKYIKTPIFYNKDFIIEILPSHASMLLLQKTYSIYRSKSGINIKQYNFIIRNILIDFINENNIIQEYICN</sequence>
<evidence type="ECO:0000256" key="1">
    <source>
        <dbReference type="SAM" id="MobiDB-lite"/>
    </source>
</evidence>
<dbReference type="GO" id="GO:0005634">
    <property type="term" value="C:nucleus"/>
    <property type="evidence" value="ECO:0007669"/>
    <property type="project" value="InterPro"/>
</dbReference>
<accession>S7XKU5</accession>
<dbReference type="EMBL" id="ATCN01000165">
    <property type="protein sequence ID" value="EPR79664.1"/>
    <property type="molecule type" value="Genomic_DNA"/>
</dbReference>
<protein>
    <submittedName>
        <fullName evidence="3">Cleavage and polyadenylation specificity factor</fullName>
    </submittedName>
</protein>
<feature type="region of interest" description="Disordered" evidence="1">
    <location>
        <begin position="414"/>
        <end position="464"/>
    </location>
</feature>
<evidence type="ECO:0000259" key="2">
    <source>
        <dbReference type="Pfam" id="PF03178"/>
    </source>
</evidence>
<dbReference type="InterPro" id="IPR015943">
    <property type="entry name" value="WD40/YVTN_repeat-like_dom_sf"/>
</dbReference>
<dbReference type="Gene3D" id="2.130.10.10">
    <property type="entry name" value="YVTN repeat-like/Quinoprotein amine dehydrogenase"/>
    <property type="match status" value="1"/>
</dbReference>
<feature type="compositionally biased region" description="Basic and acidic residues" evidence="1">
    <location>
        <begin position="421"/>
        <end position="432"/>
    </location>
</feature>
<dbReference type="Pfam" id="PF03178">
    <property type="entry name" value="CPSF_A"/>
    <property type="match status" value="1"/>
</dbReference>